<feature type="transmembrane region" description="Helical" evidence="7">
    <location>
        <begin position="359"/>
        <end position="379"/>
    </location>
</feature>
<feature type="transmembrane region" description="Helical" evidence="7">
    <location>
        <begin position="35"/>
        <end position="56"/>
    </location>
</feature>
<keyword evidence="5 7" id="KW-1133">Transmembrane helix</keyword>
<dbReference type="Pfam" id="PF01554">
    <property type="entry name" value="MatE"/>
    <property type="match status" value="2"/>
</dbReference>
<sequence length="450" mass="49384">MLSMIEKNDLTSGSPLKKIITFSLPLVSGNVFQQFYTLIDSFIISHFLGINALAAVGAFYPLSFLILGFIQGCCIGFSIPLAQSIGRKDNVATKQDLLSGTIICCVLICIMTPSMIFSAQPLLTLLHTPERILTITTIFTIISFAGIPANILYNYSASLLRSFGDSTHPFHFLVFSLFLNIGLALTFILLFHLGLNGVALATVISETVAGLLNLYYYIHHTTFPKIKISRQYLNYQSLIHVSTIGFPMGAEYSVSAIGAILMQNAINILGTDAIAAQSAGDKIRQFFTLPMESLGMGIATYMAQNFGAHDKKRISQGLLDGSLIQLSWSIVSLLLVWLLKKPLITLVLGVSHGHVYNLAENYLVTISFFFIIHGLLMIFRNTLQGLGHSMVAILSGFGELIGRLFASILATLSFGYVAICYANQLAWGISLVYCCYMVWKILSTDHQLNK</sequence>
<keyword evidence="4 7" id="KW-0812">Transmembrane</keyword>
<evidence type="ECO:0000313" key="8">
    <source>
        <dbReference type="EMBL" id="KRK48311.1"/>
    </source>
</evidence>
<evidence type="ECO:0000256" key="5">
    <source>
        <dbReference type="ARBA" id="ARBA00022989"/>
    </source>
</evidence>
<dbReference type="InterPro" id="IPR052031">
    <property type="entry name" value="Membrane_Transporter-Flippase"/>
</dbReference>
<dbReference type="PIRSF" id="PIRSF006603">
    <property type="entry name" value="DinF"/>
    <property type="match status" value="1"/>
</dbReference>
<comment type="caution">
    <text evidence="8">The sequence shown here is derived from an EMBL/GenBank/DDBJ whole genome shotgun (WGS) entry which is preliminary data.</text>
</comment>
<feature type="transmembrane region" description="Helical" evidence="7">
    <location>
        <begin position="62"/>
        <end position="85"/>
    </location>
</feature>
<comment type="subcellular location">
    <subcellularLocation>
        <location evidence="1">Cell membrane</location>
        <topology evidence="1">Multi-pass membrane protein</topology>
    </subcellularLocation>
</comment>
<feature type="transmembrane region" description="Helical" evidence="7">
    <location>
        <begin position="400"/>
        <end position="419"/>
    </location>
</feature>
<dbReference type="PATRIC" id="fig|1302272.5.peg.1422"/>
<dbReference type="InterPro" id="IPR002528">
    <property type="entry name" value="MATE_fam"/>
</dbReference>
<dbReference type="GO" id="GO:0005886">
    <property type="term" value="C:plasma membrane"/>
    <property type="evidence" value="ECO:0007669"/>
    <property type="project" value="UniProtKB-SubCell"/>
</dbReference>
<feature type="transmembrane region" description="Helical" evidence="7">
    <location>
        <begin position="172"/>
        <end position="192"/>
    </location>
</feature>
<keyword evidence="9" id="KW-1185">Reference proteome</keyword>
<reference evidence="8 9" key="1">
    <citation type="journal article" date="2015" name="Genome Announc.">
        <title>Expanding the biotechnology potential of lactobacilli through comparative genomics of 213 strains and associated genera.</title>
        <authorList>
            <person name="Sun Z."/>
            <person name="Harris H.M."/>
            <person name="McCann A."/>
            <person name="Guo C."/>
            <person name="Argimon S."/>
            <person name="Zhang W."/>
            <person name="Yang X."/>
            <person name="Jeffery I.B."/>
            <person name="Cooney J.C."/>
            <person name="Kagawa T.F."/>
            <person name="Liu W."/>
            <person name="Song Y."/>
            <person name="Salvetti E."/>
            <person name="Wrobel A."/>
            <person name="Rasinkangas P."/>
            <person name="Parkhill J."/>
            <person name="Rea M.C."/>
            <person name="O'Sullivan O."/>
            <person name="Ritari J."/>
            <person name="Douillard F.P."/>
            <person name="Paul Ross R."/>
            <person name="Yang R."/>
            <person name="Briner A.E."/>
            <person name="Felis G.E."/>
            <person name="de Vos W.M."/>
            <person name="Barrangou R."/>
            <person name="Klaenhammer T.R."/>
            <person name="Caufield P.W."/>
            <person name="Cui Y."/>
            <person name="Zhang H."/>
            <person name="O'Toole P.W."/>
        </authorList>
    </citation>
    <scope>NUCLEOTIDE SEQUENCE [LARGE SCALE GENOMIC DNA]</scope>
    <source>
        <strain evidence="8 9">JCM 15530</strain>
    </source>
</reference>
<evidence type="ECO:0000313" key="9">
    <source>
        <dbReference type="Proteomes" id="UP000050911"/>
    </source>
</evidence>
<accession>A0A0R1HZC4</accession>
<dbReference type="GO" id="GO:0015297">
    <property type="term" value="F:antiporter activity"/>
    <property type="evidence" value="ECO:0007669"/>
    <property type="project" value="InterPro"/>
</dbReference>
<evidence type="ECO:0000256" key="7">
    <source>
        <dbReference type="SAM" id="Phobius"/>
    </source>
</evidence>
<dbReference type="GO" id="GO:0042910">
    <property type="term" value="F:xenobiotic transmembrane transporter activity"/>
    <property type="evidence" value="ECO:0007669"/>
    <property type="project" value="InterPro"/>
</dbReference>
<keyword evidence="3" id="KW-1003">Cell membrane</keyword>
<proteinExistence type="predicted"/>
<dbReference type="PANTHER" id="PTHR43549:SF3">
    <property type="entry name" value="MULTIDRUG RESISTANCE PROTEIN YPNP-RELATED"/>
    <property type="match status" value="1"/>
</dbReference>
<protein>
    <submittedName>
        <fullName evidence="8">Na+-driven multidrug efflux pump</fullName>
    </submittedName>
</protein>
<dbReference type="PANTHER" id="PTHR43549">
    <property type="entry name" value="MULTIDRUG RESISTANCE PROTEIN YPNP-RELATED"/>
    <property type="match status" value="1"/>
</dbReference>
<feature type="transmembrane region" description="Helical" evidence="7">
    <location>
        <begin position="198"/>
        <end position="218"/>
    </location>
</feature>
<keyword evidence="2" id="KW-0813">Transport</keyword>
<feature type="transmembrane region" description="Helical" evidence="7">
    <location>
        <begin position="132"/>
        <end position="152"/>
    </location>
</feature>
<gene>
    <name evidence="8" type="ORF">FC96_GL001411</name>
</gene>
<dbReference type="AlphaFoldDB" id="A0A0R1HZC4"/>
<dbReference type="STRING" id="1302272.FC96_GL001411"/>
<feature type="transmembrane region" description="Helical" evidence="7">
    <location>
        <begin position="97"/>
        <end position="120"/>
    </location>
</feature>
<evidence type="ECO:0000256" key="3">
    <source>
        <dbReference type="ARBA" id="ARBA00022475"/>
    </source>
</evidence>
<evidence type="ECO:0000256" key="6">
    <source>
        <dbReference type="ARBA" id="ARBA00023136"/>
    </source>
</evidence>
<evidence type="ECO:0000256" key="2">
    <source>
        <dbReference type="ARBA" id="ARBA00022448"/>
    </source>
</evidence>
<organism evidence="8 9">
    <name type="scientific">Secundilactobacillus kimchicus JCM 15530</name>
    <dbReference type="NCBI Taxonomy" id="1302272"/>
    <lineage>
        <taxon>Bacteria</taxon>
        <taxon>Bacillati</taxon>
        <taxon>Bacillota</taxon>
        <taxon>Bacilli</taxon>
        <taxon>Lactobacillales</taxon>
        <taxon>Lactobacillaceae</taxon>
        <taxon>Secundilactobacillus</taxon>
    </lineage>
</organism>
<keyword evidence="6 7" id="KW-0472">Membrane</keyword>
<name>A0A0R1HZC4_9LACO</name>
<evidence type="ECO:0000256" key="4">
    <source>
        <dbReference type="ARBA" id="ARBA00022692"/>
    </source>
</evidence>
<evidence type="ECO:0000256" key="1">
    <source>
        <dbReference type="ARBA" id="ARBA00004651"/>
    </source>
</evidence>
<dbReference type="InterPro" id="IPR048279">
    <property type="entry name" value="MdtK-like"/>
</dbReference>
<dbReference type="Proteomes" id="UP000050911">
    <property type="component" value="Unassembled WGS sequence"/>
</dbReference>
<dbReference type="EMBL" id="AZCX01000003">
    <property type="protein sequence ID" value="KRK48311.1"/>
    <property type="molecule type" value="Genomic_DNA"/>
</dbReference>